<sequence length="67" mass="7348">MAGGTTFPAVHCEEARAVLTPAPVLREKPQCVPVSLDSQTTWVEASGSLMFHQHAFCLICHKQITLR</sequence>
<evidence type="ECO:0000313" key="2">
    <source>
        <dbReference type="Proteomes" id="UP001178461"/>
    </source>
</evidence>
<name>A0AA35NV12_9SAUR</name>
<dbReference type="AlphaFoldDB" id="A0AA35NV12"/>
<reference evidence="1" key="1">
    <citation type="submission" date="2022-12" db="EMBL/GenBank/DDBJ databases">
        <authorList>
            <person name="Alioto T."/>
            <person name="Alioto T."/>
            <person name="Gomez Garrido J."/>
        </authorList>
    </citation>
    <scope>NUCLEOTIDE SEQUENCE</scope>
</reference>
<dbReference type="Proteomes" id="UP001178461">
    <property type="component" value="Chromosome 1"/>
</dbReference>
<protein>
    <submittedName>
        <fullName evidence="1">Uncharacterized protein</fullName>
    </submittedName>
</protein>
<proteinExistence type="predicted"/>
<gene>
    <name evidence="1" type="ORF">PODLI_1B004065</name>
</gene>
<organism evidence="1 2">
    <name type="scientific">Podarcis lilfordi</name>
    <name type="common">Lilford's wall lizard</name>
    <dbReference type="NCBI Taxonomy" id="74358"/>
    <lineage>
        <taxon>Eukaryota</taxon>
        <taxon>Metazoa</taxon>
        <taxon>Chordata</taxon>
        <taxon>Craniata</taxon>
        <taxon>Vertebrata</taxon>
        <taxon>Euteleostomi</taxon>
        <taxon>Lepidosauria</taxon>
        <taxon>Squamata</taxon>
        <taxon>Bifurcata</taxon>
        <taxon>Unidentata</taxon>
        <taxon>Episquamata</taxon>
        <taxon>Laterata</taxon>
        <taxon>Lacertibaenia</taxon>
        <taxon>Lacertidae</taxon>
        <taxon>Podarcis</taxon>
    </lineage>
</organism>
<evidence type="ECO:0000313" key="1">
    <source>
        <dbReference type="EMBL" id="CAI5762143.1"/>
    </source>
</evidence>
<dbReference type="EMBL" id="OX395126">
    <property type="protein sequence ID" value="CAI5762143.1"/>
    <property type="molecule type" value="Genomic_DNA"/>
</dbReference>
<accession>A0AA35NV12</accession>
<keyword evidence="2" id="KW-1185">Reference proteome</keyword>